<comment type="caution">
    <text evidence="1">The sequence shown here is derived from an EMBL/GenBank/DDBJ whole genome shotgun (WGS) entry which is preliminary data.</text>
</comment>
<proteinExistence type="predicted"/>
<keyword evidence="2" id="KW-1185">Reference proteome</keyword>
<name>A0A9P3GKE9_9APHY</name>
<gene>
    <name evidence="1" type="ORF">PsYK624_130790</name>
</gene>
<evidence type="ECO:0000313" key="1">
    <source>
        <dbReference type="EMBL" id="GJE96872.1"/>
    </source>
</evidence>
<dbReference type="EMBL" id="BPQB01000065">
    <property type="protein sequence ID" value="GJE96872.1"/>
    <property type="molecule type" value="Genomic_DNA"/>
</dbReference>
<accession>A0A9P3GKE9</accession>
<sequence>MMRIVLRMNICDFYFCDAIDRQSRSRWTKYTAHSLNHPDTLPHEGRLNSRSRSSYLTSADADALSISNHDRPPPRSTSCADQLCFCTLTCSG</sequence>
<dbReference type="AlphaFoldDB" id="A0A9P3GKE9"/>
<protein>
    <submittedName>
        <fullName evidence="1">Uncharacterized protein</fullName>
    </submittedName>
</protein>
<dbReference type="Proteomes" id="UP000703269">
    <property type="component" value="Unassembled WGS sequence"/>
</dbReference>
<reference evidence="1 2" key="1">
    <citation type="submission" date="2021-08" db="EMBL/GenBank/DDBJ databases">
        <title>Draft Genome Sequence of Phanerochaete sordida strain YK-624.</title>
        <authorList>
            <person name="Mori T."/>
            <person name="Dohra H."/>
            <person name="Suzuki T."/>
            <person name="Kawagishi H."/>
            <person name="Hirai H."/>
        </authorList>
    </citation>
    <scope>NUCLEOTIDE SEQUENCE [LARGE SCALE GENOMIC DNA]</scope>
    <source>
        <strain evidence="1 2">YK-624</strain>
    </source>
</reference>
<organism evidence="1 2">
    <name type="scientific">Phanerochaete sordida</name>
    <dbReference type="NCBI Taxonomy" id="48140"/>
    <lineage>
        <taxon>Eukaryota</taxon>
        <taxon>Fungi</taxon>
        <taxon>Dikarya</taxon>
        <taxon>Basidiomycota</taxon>
        <taxon>Agaricomycotina</taxon>
        <taxon>Agaricomycetes</taxon>
        <taxon>Polyporales</taxon>
        <taxon>Phanerochaetaceae</taxon>
        <taxon>Phanerochaete</taxon>
    </lineage>
</organism>
<evidence type="ECO:0000313" key="2">
    <source>
        <dbReference type="Proteomes" id="UP000703269"/>
    </source>
</evidence>